<dbReference type="PROSITE" id="PS01082">
    <property type="entry name" value="RIBOSOMAL_L7AE"/>
    <property type="match status" value="1"/>
</dbReference>
<dbReference type="GO" id="GO:0003723">
    <property type="term" value="F:RNA binding"/>
    <property type="evidence" value="ECO:0007669"/>
    <property type="project" value="UniProtKB-UniRule"/>
</dbReference>
<dbReference type="Proteomes" id="UP001295684">
    <property type="component" value="Unassembled WGS sequence"/>
</dbReference>
<name>A0AAD1XM49_EUPCR</name>
<dbReference type="PANTHER" id="PTHR23105">
    <property type="entry name" value="RIBOSOMAL PROTEIN L7AE FAMILY MEMBER"/>
    <property type="match status" value="1"/>
</dbReference>
<keyword evidence="3 4" id="KW-0687">Ribonucleoprotein</keyword>
<dbReference type="InterPro" id="IPR001921">
    <property type="entry name" value="Ribosomal_eL8_euk"/>
</dbReference>
<keyword evidence="2 4" id="KW-0689">Ribosomal protein</keyword>
<dbReference type="InterPro" id="IPR029064">
    <property type="entry name" value="Ribosomal_eL30-like_sf"/>
</dbReference>
<dbReference type="GO" id="GO:0042254">
    <property type="term" value="P:ribosome biogenesis"/>
    <property type="evidence" value="ECO:0007669"/>
    <property type="project" value="InterPro"/>
</dbReference>
<dbReference type="PRINTS" id="PR00882">
    <property type="entry name" value="RIBOSOMALL7A"/>
</dbReference>
<sequence length="253" mass="28622">MVKKLAKVKRVVATPAGKGNKGSLPNHLLAKKKKNFRIGGDIQYKRDLSRFVKWPRYVRIQRQKKIIFQRLSVPGAINQFTHTLERDQANKLFKLLAKYTPENKVEKRQRLKEEAKDKADGKEAAQGTKPLVAKFGLNHVTTLVENKQAQIVAIAHDVVPIELMIHLPALCRKMGVPYCFVKGKARLGKIVNQKTATCIALTEVKKEDEHDLKTLGQFFDATYNQNSGIRTVCGEPVFGIKNQNKRGRGKKRS</sequence>
<dbReference type="GO" id="GO:0022625">
    <property type="term" value="C:cytosolic large ribosomal subunit"/>
    <property type="evidence" value="ECO:0007669"/>
    <property type="project" value="UniProtKB-UniRule"/>
</dbReference>
<evidence type="ECO:0000256" key="1">
    <source>
        <dbReference type="ARBA" id="ARBA00007337"/>
    </source>
</evidence>
<comment type="function">
    <text evidence="4">Component of the ribosome.</text>
</comment>
<dbReference type="PRINTS" id="PR00881">
    <property type="entry name" value="L7ARS6FAMILY"/>
</dbReference>
<evidence type="ECO:0000256" key="3">
    <source>
        <dbReference type="ARBA" id="ARBA00023274"/>
    </source>
</evidence>
<evidence type="ECO:0000313" key="7">
    <source>
        <dbReference type="Proteomes" id="UP001295684"/>
    </source>
</evidence>
<dbReference type="EMBL" id="CAMPGE010016635">
    <property type="protein sequence ID" value="CAI2375179.1"/>
    <property type="molecule type" value="Genomic_DNA"/>
</dbReference>
<dbReference type="InterPro" id="IPR004037">
    <property type="entry name" value="Ribosomal_eL8-like_CS"/>
</dbReference>
<keyword evidence="7" id="KW-1185">Reference proteome</keyword>
<evidence type="ECO:0000256" key="4">
    <source>
        <dbReference type="RuleBase" id="RU367042"/>
    </source>
</evidence>
<evidence type="ECO:0000256" key="2">
    <source>
        <dbReference type="ARBA" id="ARBA00022980"/>
    </source>
</evidence>
<comment type="similarity">
    <text evidence="1 4">Belongs to the eukaryotic ribosomal protein eL8 family.</text>
</comment>
<dbReference type="SUPFAM" id="SSF55315">
    <property type="entry name" value="L30e-like"/>
    <property type="match status" value="1"/>
</dbReference>
<dbReference type="InterPro" id="IPR004038">
    <property type="entry name" value="Ribosomal_eL8/eL30/eS12/Gad45"/>
</dbReference>
<evidence type="ECO:0000259" key="5">
    <source>
        <dbReference type="Pfam" id="PF01248"/>
    </source>
</evidence>
<comment type="caution">
    <text evidence="6">The sequence shown here is derived from an EMBL/GenBank/DDBJ whole genome shotgun (WGS) entry which is preliminary data.</text>
</comment>
<protein>
    <recommendedName>
        <fullName evidence="4">60S ribosomal protein L7a</fullName>
    </recommendedName>
</protein>
<reference evidence="6" key="1">
    <citation type="submission" date="2023-07" db="EMBL/GenBank/DDBJ databases">
        <authorList>
            <consortium name="AG Swart"/>
            <person name="Singh M."/>
            <person name="Singh A."/>
            <person name="Seah K."/>
            <person name="Emmerich C."/>
        </authorList>
    </citation>
    <scope>NUCLEOTIDE SEQUENCE</scope>
    <source>
        <strain evidence="6">DP1</strain>
    </source>
</reference>
<evidence type="ECO:0000313" key="6">
    <source>
        <dbReference type="EMBL" id="CAI2375179.1"/>
    </source>
</evidence>
<dbReference type="Pfam" id="PF01248">
    <property type="entry name" value="Ribosomal_L7Ae"/>
    <property type="match status" value="1"/>
</dbReference>
<proteinExistence type="inferred from homology"/>
<accession>A0AAD1XM49</accession>
<dbReference type="AlphaFoldDB" id="A0AAD1XM49"/>
<dbReference type="Gene3D" id="3.30.1330.30">
    <property type="match status" value="1"/>
</dbReference>
<feature type="domain" description="Ribosomal protein eL8/eL30/eS12/Gadd45" evidence="5">
    <location>
        <begin position="134"/>
        <end position="212"/>
    </location>
</feature>
<organism evidence="6 7">
    <name type="scientific">Euplotes crassus</name>
    <dbReference type="NCBI Taxonomy" id="5936"/>
    <lineage>
        <taxon>Eukaryota</taxon>
        <taxon>Sar</taxon>
        <taxon>Alveolata</taxon>
        <taxon>Ciliophora</taxon>
        <taxon>Intramacronucleata</taxon>
        <taxon>Spirotrichea</taxon>
        <taxon>Hypotrichia</taxon>
        <taxon>Euplotida</taxon>
        <taxon>Euplotidae</taxon>
        <taxon>Moneuplotes</taxon>
    </lineage>
</organism>
<dbReference type="FunFam" id="3.30.1330.30:FF:000003">
    <property type="entry name" value="60S ribosomal protein L7a"/>
    <property type="match status" value="1"/>
</dbReference>
<dbReference type="InterPro" id="IPR050257">
    <property type="entry name" value="eL8/uL1-like"/>
</dbReference>
<gene>
    <name evidence="6" type="ORF">ECRASSUSDP1_LOCUS16539</name>
</gene>
<dbReference type="InterPro" id="IPR018492">
    <property type="entry name" value="Ribosomal_eL8/Nhp2"/>
</dbReference>